<evidence type="ECO:0000256" key="1">
    <source>
        <dbReference type="SAM" id="MobiDB-lite"/>
    </source>
</evidence>
<keyword evidence="3" id="KW-1185">Reference proteome</keyword>
<feature type="compositionally biased region" description="Low complexity" evidence="1">
    <location>
        <begin position="91"/>
        <end position="109"/>
    </location>
</feature>
<dbReference type="EMBL" id="JALNTZ010000005">
    <property type="protein sequence ID" value="KAJ3652759.1"/>
    <property type="molecule type" value="Genomic_DNA"/>
</dbReference>
<reference evidence="2" key="1">
    <citation type="journal article" date="2023" name="G3 (Bethesda)">
        <title>Whole genome assemblies of Zophobas morio and Tenebrio molitor.</title>
        <authorList>
            <person name="Kaur S."/>
            <person name="Stinson S.A."/>
            <person name="diCenzo G.C."/>
        </authorList>
    </citation>
    <scope>NUCLEOTIDE SEQUENCE</scope>
    <source>
        <strain evidence="2">QUZm001</strain>
    </source>
</reference>
<name>A0AA38ICT3_9CUCU</name>
<proteinExistence type="predicted"/>
<organism evidence="2 3">
    <name type="scientific">Zophobas morio</name>
    <dbReference type="NCBI Taxonomy" id="2755281"/>
    <lineage>
        <taxon>Eukaryota</taxon>
        <taxon>Metazoa</taxon>
        <taxon>Ecdysozoa</taxon>
        <taxon>Arthropoda</taxon>
        <taxon>Hexapoda</taxon>
        <taxon>Insecta</taxon>
        <taxon>Pterygota</taxon>
        <taxon>Neoptera</taxon>
        <taxon>Endopterygota</taxon>
        <taxon>Coleoptera</taxon>
        <taxon>Polyphaga</taxon>
        <taxon>Cucujiformia</taxon>
        <taxon>Tenebrionidae</taxon>
        <taxon>Zophobas</taxon>
    </lineage>
</organism>
<accession>A0AA38ICT3</accession>
<evidence type="ECO:0000313" key="3">
    <source>
        <dbReference type="Proteomes" id="UP001168821"/>
    </source>
</evidence>
<gene>
    <name evidence="2" type="ORF">Zmor_018696</name>
</gene>
<sequence length="118" mass="13052">MPFLNNCTLIINASYLRTRVVALNGVISIDPFPLFPGGLTGFEIPLQRLDLTPYNFVQIYLHPALKITLIFDSRDQKVEFINKLNLAEENISSDESASASSSNPSTDPTVDSGYDNTQ</sequence>
<protein>
    <submittedName>
        <fullName evidence="2">Uncharacterized protein</fullName>
    </submittedName>
</protein>
<dbReference type="AlphaFoldDB" id="A0AA38ICT3"/>
<comment type="caution">
    <text evidence="2">The sequence shown here is derived from an EMBL/GenBank/DDBJ whole genome shotgun (WGS) entry which is preliminary data.</text>
</comment>
<evidence type="ECO:0000313" key="2">
    <source>
        <dbReference type="EMBL" id="KAJ3652759.1"/>
    </source>
</evidence>
<feature type="region of interest" description="Disordered" evidence="1">
    <location>
        <begin position="91"/>
        <end position="118"/>
    </location>
</feature>
<dbReference type="Proteomes" id="UP001168821">
    <property type="component" value="Unassembled WGS sequence"/>
</dbReference>